<dbReference type="EMBL" id="CAXITT010000068">
    <property type="protein sequence ID" value="CAL1530350.1"/>
    <property type="molecule type" value="Genomic_DNA"/>
</dbReference>
<feature type="non-terminal residue" evidence="3">
    <location>
        <position position="1"/>
    </location>
</feature>
<feature type="region of interest" description="Disordered" evidence="1">
    <location>
        <begin position="49"/>
        <end position="115"/>
    </location>
</feature>
<evidence type="ECO:0000313" key="4">
    <source>
        <dbReference type="Proteomes" id="UP001497497"/>
    </source>
</evidence>
<keyword evidence="4" id="KW-1185">Reference proteome</keyword>
<name>A0AAV2H9M1_LYMST</name>
<feature type="non-terminal residue" evidence="3">
    <location>
        <position position="146"/>
    </location>
</feature>
<proteinExistence type="predicted"/>
<organism evidence="3 4">
    <name type="scientific">Lymnaea stagnalis</name>
    <name type="common">Great pond snail</name>
    <name type="synonym">Helix stagnalis</name>
    <dbReference type="NCBI Taxonomy" id="6523"/>
    <lineage>
        <taxon>Eukaryota</taxon>
        <taxon>Metazoa</taxon>
        <taxon>Spiralia</taxon>
        <taxon>Lophotrochozoa</taxon>
        <taxon>Mollusca</taxon>
        <taxon>Gastropoda</taxon>
        <taxon>Heterobranchia</taxon>
        <taxon>Euthyneura</taxon>
        <taxon>Panpulmonata</taxon>
        <taxon>Hygrophila</taxon>
        <taxon>Lymnaeoidea</taxon>
        <taxon>Lymnaeidae</taxon>
        <taxon>Lymnaea</taxon>
    </lineage>
</organism>
<evidence type="ECO:0000313" key="3">
    <source>
        <dbReference type="EMBL" id="CAL1530350.1"/>
    </source>
</evidence>
<evidence type="ECO:0000256" key="1">
    <source>
        <dbReference type="SAM" id="MobiDB-lite"/>
    </source>
</evidence>
<feature type="compositionally biased region" description="Polar residues" evidence="1">
    <location>
        <begin position="67"/>
        <end position="88"/>
    </location>
</feature>
<gene>
    <name evidence="3" type="ORF">GSLYS_00004483001</name>
</gene>
<keyword evidence="2" id="KW-0812">Transmembrane</keyword>
<comment type="caution">
    <text evidence="3">The sequence shown here is derived from an EMBL/GenBank/DDBJ whole genome shotgun (WGS) entry which is preliminary data.</text>
</comment>
<dbReference type="Proteomes" id="UP001497497">
    <property type="component" value="Unassembled WGS sequence"/>
</dbReference>
<sequence length="146" mass="15225">STGTAYFSSPATSTPIGTTLASINNLIDRIVVQTESVLSTQDLSMDLTEQEALPVTTSSNLERDDLASSSETAEPTIQSQGSDLNLNQRVDVEAGAEVDTTTSISTSTTSADTATSESIPFNQTLAIVSCVVGFLIASVLMIIIFA</sequence>
<evidence type="ECO:0000256" key="2">
    <source>
        <dbReference type="SAM" id="Phobius"/>
    </source>
</evidence>
<protein>
    <submittedName>
        <fullName evidence="3">Uncharacterized protein</fullName>
    </submittedName>
</protein>
<dbReference type="AlphaFoldDB" id="A0AAV2H9M1"/>
<accession>A0AAV2H9M1</accession>
<feature type="compositionally biased region" description="Low complexity" evidence="1">
    <location>
        <begin position="99"/>
        <end position="115"/>
    </location>
</feature>
<keyword evidence="2" id="KW-0472">Membrane</keyword>
<feature type="transmembrane region" description="Helical" evidence="2">
    <location>
        <begin position="125"/>
        <end position="145"/>
    </location>
</feature>
<keyword evidence="2" id="KW-1133">Transmembrane helix</keyword>
<reference evidence="3 4" key="1">
    <citation type="submission" date="2024-04" db="EMBL/GenBank/DDBJ databases">
        <authorList>
            <consortium name="Genoscope - CEA"/>
            <person name="William W."/>
        </authorList>
    </citation>
    <scope>NUCLEOTIDE SEQUENCE [LARGE SCALE GENOMIC DNA]</scope>
</reference>